<evidence type="ECO:0000256" key="1">
    <source>
        <dbReference type="SAM" id="MobiDB-lite"/>
    </source>
</evidence>
<dbReference type="CDD" id="cd20540">
    <property type="entry name" value="CYCLIN_CCNY_like"/>
    <property type="match status" value="1"/>
</dbReference>
<dbReference type="PANTHER" id="PTHR14248">
    <property type="entry name" value="CYCLIN Y, ISOFORM A"/>
    <property type="match status" value="1"/>
</dbReference>
<evidence type="ECO:0000313" key="3">
    <source>
        <dbReference type="EMBL" id="KOO28304.1"/>
    </source>
</evidence>
<dbReference type="InterPro" id="IPR036915">
    <property type="entry name" value="Cyclin-like_sf"/>
</dbReference>
<dbReference type="Gene3D" id="1.10.472.10">
    <property type="entry name" value="Cyclin-like"/>
    <property type="match status" value="1"/>
</dbReference>
<feature type="compositionally biased region" description="Basic and acidic residues" evidence="1">
    <location>
        <begin position="181"/>
        <end position="191"/>
    </location>
</feature>
<feature type="region of interest" description="Disordered" evidence="1">
    <location>
        <begin position="164"/>
        <end position="191"/>
    </location>
</feature>
<keyword evidence="4" id="KW-1185">Reference proteome</keyword>
<feature type="domain" description="Cyclin N-terminal" evidence="2">
    <location>
        <begin position="197"/>
        <end position="290"/>
    </location>
</feature>
<dbReference type="InterPro" id="IPR013761">
    <property type="entry name" value="SAM/pointed_sf"/>
</dbReference>
<comment type="caution">
    <text evidence="3">The sequence shown here is derived from an EMBL/GenBank/DDBJ whole genome shotgun (WGS) entry which is preliminary data.</text>
</comment>
<name>A0A0M0JNX9_9EUKA</name>
<proteinExistence type="predicted"/>
<dbReference type="SUPFAM" id="SSF47954">
    <property type="entry name" value="Cyclin-like"/>
    <property type="match status" value="1"/>
</dbReference>
<dbReference type="AlphaFoldDB" id="A0A0M0JNX9"/>
<dbReference type="InterPro" id="IPR006671">
    <property type="entry name" value="Cyclin_N"/>
</dbReference>
<evidence type="ECO:0000259" key="2">
    <source>
        <dbReference type="Pfam" id="PF00134"/>
    </source>
</evidence>
<dbReference type="Proteomes" id="UP000037460">
    <property type="component" value="Unassembled WGS sequence"/>
</dbReference>
<feature type="region of interest" description="Disordered" evidence="1">
    <location>
        <begin position="64"/>
        <end position="104"/>
    </location>
</feature>
<dbReference type="SUPFAM" id="SSF47769">
    <property type="entry name" value="SAM/Pointed domain"/>
    <property type="match status" value="1"/>
</dbReference>
<dbReference type="Gene3D" id="1.10.150.50">
    <property type="entry name" value="Transcription Factor, Ets-1"/>
    <property type="match status" value="1"/>
</dbReference>
<organism evidence="3 4">
    <name type="scientific">Chrysochromulina tobinii</name>
    <dbReference type="NCBI Taxonomy" id="1460289"/>
    <lineage>
        <taxon>Eukaryota</taxon>
        <taxon>Haptista</taxon>
        <taxon>Haptophyta</taxon>
        <taxon>Prymnesiophyceae</taxon>
        <taxon>Prymnesiales</taxon>
        <taxon>Chrysochromulinaceae</taxon>
        <taxon>Chrysochromulina</taxon>
    </lineage>
</organism>
<feature type="compositionally biased region" description="Basic and acidic residues" evidence="1">
    <location>
        <begin position="73"/>
        <end position="82"/>
    </location>
</feature>
<dbReference type="CDD" id="cd09487">
    <property type="entry name" value="SAM_superfamily"/>
    <property type="match status" value="1"/>
</dbReference>
<gene>
    <name evidence="3" type="ORF">Ctob_004253</name>
</gene>
<reference evidence="4" key="1">
    <citation type="journal article" date="2015" name="PLoS Genet.">
        <title>Genome Sequence and Transcriptome Analyses of Chrysochromulina tobin: Metabolic Tools for Enhanced Algal Fitness in the Prominent Order Prymnesiales (Haptophyceae).</title>
        <authorList>
            <person name="Hovde B.T."/>
            <person name="Deodato C.R."/>
            <person name="Hunsperger H.M."/>
            <person name="Ryken S.A."/>
            <person name="Yost W."/>
            <person name="Jha R.K."/>
            <person name="Patterson J."/>
            <person name="Monnat R.J. Jr."/>
            <person name="Barlow S.B."/>
            <person name="Starkenburg S.R."/>
            <person name="Cattolico R.A."/>
        </authorList>
    </citation>
    <scope>NUCLEOTIDE SEQUENCE</scope>
    <source>
        <strain evidence="4">CCMP291</strain>
    </source>
</reference>
<dbReference type="EMBL" id="JWZX01002588">
    <property type="protein sequence ID" value="KOO28304.1"/>
    <property type="molecule type" value="Genomic_DNA"/>
</dbReference>
<accession>A0A0M0JNX9</accession>
<dbReference type="Pfam" id="PF00134">
    <property type="entry name" value="Cyclin_N"/>
    <property type="match status" value="1"/>
</dbReference>
<sequence length="369" mass="41085">MGVTEVQHLYALTEESLQAGGIAMPGHRKRIMQALKELVPPDAAIPAATAANSAVAMELEPRIGAMDIDDDDKVDHRPRDRPTTSSSTSTSDDPRPAADYNQRRANSTSSIFISSTLTKPDTEELVFCIAVVIHERIQQGEAQSHEVRHRFPFFSEDNNPLYAVPSELDGRGSDSSDGGSDSEKKRTRREVPTEDTIFHTIRSVFECAQIPAECLIVSLVYMERLIATTSCPVLVTSWRPILLASLILAQKVWDDRSLHNSDFSVFCPMFTLKEINFLEKKFLEMVDYDVSISASLYASYYFQLRTLCQRVDREFTLKPIDVETAAKLEARGSAHTAKLKQTAPRKNQSLNAISATPASSSAFLHKLFN</sequence>
<protein>
    <submittedName>
        <fullName evidence="3">Cyclin domain-containing protein</fullName>
    </submittedName>
</protein>
<dbReference type="OrthoDB" id="10250320at2759"/>
<evidence type="ECO:0000313" key="4">
    <source>
        <dbReference type="Proteomes" id="UP000037460"/>
    </source>
</evidence>